<gene>
    <name evidence="2" type="ORF">BN10_920011</name>
</gene>
<evidence type="ECO:0000313" key="3">
    <source>
        <dbReference type="Proteomes" id="UP000013167"/>
    </source>
</evidence>
<name>N0E5J5_9MICO</name>
<dbReference type="STRING" id="1193181.BN10_920011"/>
<feature type="region of interest" description="Disordered" evidence="1">
    <location>
        <begin position="21"/>
        <end position="45"/>
    </location>
</feature>
<dbReference type="EMBL" id="CAIZ01000166">
    <property type="protein sequence ID" value="CCH71381.1"/>
    <property type="molecule type" value="Genomic_DNA"/>
</dbReference>
<protein>
    <submittedName>
        <fullName evidence="2">Uncharacterized protein</fullName>
    </submittedName>
</protein>
<dbReference type="HOGENOM" id="CLU_3206328_0_0_11"/>
<evidence type="ECO:0000313" key="2">
    <source>
        <dbReference type="EMBL" id="CCH71381.1"/>
    </source>
</evidence>
<evidence type="ECO:0000256" key="1">
    <source>
        <dbReference type="SAM" id="MobiDB-lite"/>
    </source>
</evidence>
<proteinExistence type="predicted"/>
<keyword evidence="3" id="KW-1185">Reference proteome</keyword>
<dbReference type="AlphaFoldDB" id="N0E5J5"/>
<accession>N0E5J5</accession>
<sequence>MLCSRAGRGAFPGWSAGRARLTLNQDKRRRFDSYPGSRPSAPHPG</sequence>
<dbReference type="Proteomes" id="UP000013167">
    <property type="component" value="Unassembled WGS sequence"/>
</dbReference>
<comment type="caution">
    <text evidence="2">The sequence shown here is derived from an EMBL/GenBank/DDBJ whole genome shotgun (WGS) entry which is preliminary data.</text>
</comment>
<reference evidence="2 3" key="1">
    <citation type="journal article" date="2013" name="ISME J.">
        <title>A metabolic model for members of the genus Tetrasphaera involved in enhanced biological phosphorus removal.</title>
        <authorList>
            <person name="Kristiansen R."/>
            <person name="Nguyen H.T.T."/>
            <person name="Saunders A.M."/>
            <person name="Nielsen J.L."/>
            <person name="Wimmer R."/>
            <person name="Le V.Q."/>
            <person name="McIlroy S.J."/>
            <person name="Petrovski S."/>
            <person name="Seviour R.J."/>
            <person name="Calteau A."/>
            <person name="Nielsen K.L."/>
            <person name="Nielsen P.H."/>
        </authorList>
    </citation>
    <scope>NUCLEOTIDE SEQUENCE [LARGE SCALE GENOMIC DNA]</scope>
    <source>
        <strain evidence="2 3">Lp2</strain>
    </source>
</reference>
<organism evidence="2 3">
    <name type="scientific">Phycicoccus elongatus Lp2</name>
    <dbReference type="NCBI Taxonomy" id="1193181"/>
    <lineage>
        <taxon>Bacteria</taxon>
        <taxon>Bacillati</taxon>
        <taxon>Actinomycetota</taxon>
        <taxon>Actinomycetes</taxon>
        <taxon>Micrococcales</taxon>
        <taxon>Intrasporangiaceae</taxon>
        <taxon>Phycicoccus</taxon>
    </lineage>
</organism>